<organism evidence="5 6">
    <name type="scientific">Turnera subulata</name>
    <dbReference type="NCBI Taxonomy" id="218843"/>
    <lineage>
        <taxon>Eukaryota</taxon>
        <taxon>Viridiplantae</taxon>
        <taxon>Streptophyta</taxon>
        <taxon>Embryophyta</taxon>
        <taxon>Tracheophyta</taxon>
        <taxon>Spermatophyta</taxon>
        <taxon>Magnoliopsida</taxon>
        <taxon>eudicotyledons</taxon>
        <taxon>Gunneridae</taxon>
        <taxon>Pentapetalae</taxon>
        <taxon>rosids</taxon>
        <taxon>fabids</taxon>
        <taxon>Malpighiales</taxon>
        <taxon>Passifloraceae</taxon>
        <taxon>Turnera</taxon>
    </lineage>
</organism>
<evidence type="ECO:0000256" key="2">
    <source>
        <dbReference type="ARBA" id="ARBA00022737"/>
    </source>
</evidence>
<dbReference type="Gene3D" id="1.25.40.10">
    <property type="entry name" value="Tetratricopeptide repeat domain"/>
    <property type="match status" value="4"/>
</dbReference>
<dbReference type="PANTHER" id="PTHR47934">
    <property type="entry name" value="PENTATRICOPEPTIDE REPEAT-CONTAINING PROTEIN PET309, MITOCHONDRIAL"/>
    <property type="match status" value="1"/>
</dbReference>
<dbReference type="Pfam" id="PF13812">
    <property type="entry name" value="PPR_3"/>
    <property type="match status" value="1"/>
</dbReference>
<evidence type="ECO:0000313" key="6">
    <source>
        <dbReference type="Proteomes" id="UP001141552"/>
    </source>
</evidence>
<dbReference type="PROSITE" id="PS51375">
    <property type="entry name" value="PPR"/>
    <property type="match status" value="6"/>
</dbReference>
<dbReference type="GO" id="GO:0007005">
    <property type="term" value="P:mitochondrion organization"/>
    <property type="evidence" value="ECO:0007669"/>
    <property type="project" value="TreeGrafter"/>
</dbReference>
<gene>
    <name evidence="5" type="ORF">Tsubulata_045720</name>
</gene>
<keyword evidence="6" id="KW-1185">Reference proteome</keyword>
<dbReference type="OrthoDB" id="185373at2759"/>
<dbReference type="InterPro" id="IPR011990">
    <property type="entry name" value="TPR-like_helical_dom_sf"/>
</dbReference>
<dbReference type="PANTHER" id="PTHR47934:SF28">
    <property type="entry name" value="OS04G0488500 PROTEIN"/>
    <property type="match status" value="1"/>
</dbReference>
<dbReference type="InterPro" id="IPR051114">
    <property type="entry name" value="Mito_RNA_Proc_CCM1"/>
</dbReference>
<feature type="region of interest" description="Disordered" evidence="4">
    <location>
        <begin position="39"/>
        <end position="71"/>
    </location>
</feature>
<dbReference type="Pfam" id="PF13041">
    <property type="entry name" value="PPR_2"/>
    <property type="match status" value="2"/>
</dbReference>
<dbReference type="NCBIfam" id="TIGR00756">
    <property type="entry name" value="PPR"/>
    <property type="match status" value="5"/>
</dbReference>
<keyword evidence="2" id="KW-0677">Repeat</keyword>
<dbReference type="AlphaFoldDB" id="A0A9Q0FFH4"/>
<name>A0A9Q0FFH4_9ROSI</name>
<feature type="compositionally biased region" description="Polar residues" evidence="4">
    <location>
        <begin position="40"/>
        <end position="62"/>
    </location>
</feature>
<reference evidence="5" key="2">
    <citation type="journal article" date="2023" name="Plants (Basel)">
        <title>Annotation of the Turnera subulata (Passifloraceae) Draft Genome Reveals the S-Locus Evolved after the Divergence of Turneroideae from Passifloroideae in a Stepwise Manner.</title>
        <authorList>
            <person name="Henning P.M."/>
            <person name="Roalson E.H."/>
            <person name="Mir W."/>
            <person name="McCubbin A.G."/>
            <person name="Shore J.S."/>
        </authorList>
    </citation>
    <scope>NUCLEOTIDE SEQUENCE</scope>
    <source>
        <strain evidence="5">F60SS</strain>
    </source>
</reference>
<feature type="repeat" description="PPR" evidence="3">
    <location>
        <begin position="280"/>
        <end position="314"/>
    </location>
</feature>
<dbReference type="GO" id="GO:0006396">
    <property type="term" value="P:RNA processing"/>
    <property type="evidence" value="ECO:0007669"/>
    <property type="project" value="TreeGrafter"/>
</dbReference>
<evidence type="ECO:0000313" key="5">
    <source>
        <dbReference type="EMBL" id="KAJ4829371.1"/>
    </source>
</evidence>
<feature type="repeat" description="PPR" evidence="3">
    <location>
        <begin position="210"/>
        <end position="244"/>
    </location>
</feature>
<evidence type="ECO:0000256" key="3">
    <source>
        <dbReference type="PROSITE-ProRule" id="PRU00708"/>
    </source>
</evidence>
<evidence type="ECO:0000256" key="4">
    <source>
        <dbReference type="SAM" id="MobiDB-lite"/>
    </source>
</evidence>
<dbReference type="Proteomes" id="UP001141552">
    <property type="component" value="Unassembled WGS sequence"/>
</dbReference>
<protein>
    <recommendedName>
        <fullName evidence="7">Pentacotripeptide-repeat region of PRORP domain-containing protein</fullName>
    </recommendedName>
</protein>
<accession>A0A9Q0FFH4</accession>
<evidence type="ECO:0008006" key="7">
    <source>
        <dbReference type="Google" id="ProtNLM"/>
    </source>
</evidence>
<evidence type="ECO:0000256" key="1">
    <source>
        <dbReference type="ARBA" id="ARBA00007626"/>
    </source>
</evidence>
<dbReference type="EMBL" id="JAKUCV010005910">
    <property type="protein sequence ID" value="KAJ4829371.1"/>
    <property type="molecule type" value="Genomic_DNA"/>
</dbReference>
<dbReference type="GO" id="GO:0005739">
    <property type="term" value="C:mitochondrion"/>
    <property type="evidence" value="ECO:0007669"/>
    <property type="project" value="TreeGrafter"/>
</dbReference>
<feature type="repeat" description="PPR" evidence="3">
    <location>
        <begin position="175"/>
        <end position="209"/>
    </location>
</feature>
<comment type="similarity">
    <text evidence="1">Belongs to the PPR family. P subfamily.</text>
</comment>
<sequence>MSHFNSLAKSICKHLVSFFINSNLPSRYINGSGKCIRSLHGQTKPRNPTNHLHPTKNPTKSNKPGRKQEQTPKVYMRDTIWDIYRILKYYSWDAAQEELATLDIKWDSYTVNKVLKTHPPMEKAWLFFNWAARLKGFKHDQYTYTTMLDIFGEAGRIASMNYVFGQMQEKGLKVDAITYTSLMHWVSRSGDVDGAVKIWEEMKGKGCYPTVVSYTAYIKVLFDNGRVKEGTEVYKEMLQSGISPNCFTYTVLMEHLTAAGKYEEALEIFSTMQEAGVRPDKAACNILVDRCCKAGEIRRMMPILEYMKRNRIVLRYPVFMGALNTLQDAGESDALLRQVNPHFGAESIDNKDVFASVPADDDDWLDRGLALLLLKKQSLLAIDQLLAGILNKNILLDSWIVSTIIEVNCDKYRPEGALLAFEYSSKMGIELERTAYLALIGILMRTRTFKKVVEIVQKMIEAGHPLGVYLGAVLIYKLGHIRQPTCAAEIFNLLPDDHKCSATYTALIGVYFCAGSAEKALKIYTDMKRKGIHPSLGTYNVLLAGLERSGRVRETETLRKEKKFMMTNSHCRSSVQMEEKICDLLFAGDFVT</sequence>
<feature type="repeat" description="PPR" evidence="3">
    <location>
        <begin position="500"/>
        <end position="534"/>
    </location>
</feature>
<comment type="caution">
    <text evidence="5">The sequence shown here is derived from an EMBL/GenBank/DDBJ whole genome shotgun (WGS) entry which is preliminary data.</text>
</comment>
<feature type="repeat" description="PPR" evidence="3">
    <location>
        <begin position="140"/>
        <end position="174"/>
    </location>
</feature>
<dbReference type="GO" id="GO:0003729">
    <property type="term" value="F:mRNA binding"/>
    <property type="evidence" value="ECO:0007669"/>
    <property type="project" value="TreeGrafter"/>
</dbReference>
<feature type="repeat" description="PPR" evidence="3">
    <location>
        <begin position="245"/>
        <end position="279"/>
    </location>
</feature>
<proteinExistence type="inferred from homology"/>
<dbReference type="InterPro" id="IPR002885">
    <property type="entry name" value="PPR_rpt"/>
</dbReference>
<reference evidence="5" key="1">
    <citation type="submission" date="2022-02" db="EMBL/GenBank/DDBJ databases">
        <authorList>
            <person name="Henning P.M."/>
            <person name="McCubbin A.G."/>
            <person name="Shore J.S."/>
        </authorList>
    </citation>
    <scope>NUCLEOTIDE SEQUENCE</scope>
    <source>
        <strain evidence="5">F60SS</strain>
        <tissue evidence="5">Leaves</tissue>
    </source>
</reference>